<evidence type="ECO:0000313" key="9">
    <source>
        <dbReference type="Proteomes" id="UP001139333"/>
    </source>
</evidence>
<feature type="transmembrane region" description="Helical" evidence="7">
    <location>
        <begin position="318"/>
        <end position="335"/>
    </location>
</feature>
<dbReference type="PANTHER" id="PTHR30509">
    <property type="entry name" value="P-HYDROXYBENZOIC ACID EFFLUX PUMP SUBUNIT-RELATED"/>
    <property type="match status" value="1"/>
</dbReference>
<name>A0A9X2CIA5_9GAMM</name>
<dbReference type="EMBL" id="JAKIKP010000005">
    <property type="protein sequence ID" value="MCL1142832.1"/>
    <property type="molecule type" value="Genomic_DNA"/>
</dbReference>
<feature type="transmembrane region" description="Helical" evidence="7">
    <location>
        <begin position="58"/>
        <end position="75"/>
    </location>
</feature>
<feature type="transmembrane region" description="Helical" evidence="7">
    <location>
        <begin position="341"/>
        <end position="358"/>
    </location>
</feature>
<dbReference type="GO" id="GO:0022857">
    <property type="term" value="F:transmembrane transporter activity"/>
    <property type="evidence" value="ECO:0007669"/>
    <property type="project" value="InterPro"/>
</dbReference>
<dbReference type="GO" id="GO:0005886">
    <property type="term" value="C:plasma membrane"/>
    <property type="evidence" value="ECO:0007669"/>
    <property type="project" value="UniProtKB-SubCell"/>
</dbReference>
<keyword evidence="4 7" id="KW-0812">Transmembrane</keyword>
<feature type="transmembrane region" description="Helical" evidence="7">
    <location>
        <begin position="444"/>
        <end position="464"/>
    </location>
</feature>
<evidence type="ECO:0000313" key="8">
    <source>
        <dbReference type="EMBL" id="MCL1142832.1"/>
    </source>
</evidence>
<comment type="subcellular location">
    <subcellularLocation>
        <location evidence="1">Cell membrane</location>
        <topology evidence="1">Multi-pass membrane protein</topology>
    </subcellularLocation>
</comment>
<feature type="transmembrane region" description="Helical" evidence="7">
    <location>
        <begin position="134"/>
        <end position="153"/>
    </location>
</feature>
<evidence type="ECO:0000256" key="3">
    <source>
        <dbReference type="ARBA" id="ARBA00022475"/>
    </source>
</evidence>
<feature type="transmembrane region" description="Helical" evidence="7">
    <location>
        <begin position="415"/>
        <end position="432"/>
    </location>
</feature>
<feature type="transmembrane region" description="Helical" evidence="7">
    <location>
        <begin position="104"/>
        <end position="122"/>
    </location>
</feature>
<accession>A0A9X2CIA5</accession>
<keyword evidence="6 7" id="KW-0472">Membrane</keyword>
<dbReference type="PANTHER" id="PTHR30509:SF9">
    <property type="entry name" value="MULTIDRUG RESISTANCE PROTEIN MDTO"/>
    <property type="match status" value="1"/>
</dbReference>
<evidence type="ECO:0000256" key="1">
    <source>
        <dbReference type="ARBA" id="ARBA00004651"/>
    </source>
</evidence>
<evidence type="ECO:0000256" key="5">
    <source>
        <dbReference type="ARBA" id="ARBA00022989"/>
    </source>
</evidence>
<dbReference type="Pfam" id="PF04632">
    <property type="entry name" value="FUSC"/>
    <property type="match status" value="1"/>
</dbReference>
<feature type="transmembrane region" description="Helical" evidence="7">
    <location>
        <begin position="9"/>
        <end position="26"/>
    </location>
</feature>
<keyword evidence="2" id="KW-0813">Transport</keyword>
<sequence length="471" mass="52932">MFDYKLKNAIKVAITVSISLFLALWFQWDKPYWAAITAIVLCANGVYGQALRQGRNRVLGTLGGVAYALFLVSFFSQSMTLFILFLLLFLSVCVYFASDTEYGYAFNIAAVVCAIVSAIGGFDGETTFHLLTMRIQETALGVVVYSVVFGLVWPVTTEQAFFEVVDNTFEAFETSISKVFKALENNNPYSIEWNTLNQRAAITQMNDLLAMPHSGSANLQHQAKYWQLVVSSFTLLQQQVDELKQKLQADSASDEQGINYHQDISPILETLAALKMAINAPKQEQAASKAKLLLLCESIKPEPIVERSTIRNMKFKRVFRMLAIISTCFAMWIYLPIPSHGMFPMLATIFACVLVNLPDNMAKHGLWGVMIWGPIFIAQYTLIMPHFTELWQLLSLYAVNIVIIWTLFSNARMGIQRILGGNLMMVLTMNALKPAPVFDVSLSLNMLAWVIVCIGVVQIYTQFFNQVFAEK</sequence>
<gene>
    <name evidence="8" type="ORF">L2672_09025</name>
</gene>
<dbReference type="InterPro" id="IPR006726">
    <property type="entry name" value="PHBA_efflux_AaeB/fusaric-R"/>
</dbReference>
<keyword evidence="9" id="KW-1185">Reference proteome</keyword>
<keyword evidence="5 7" id="KW-1133">Transmembrane helix</keyword>
<comment type="caution">
    <text evidence="8">The sequence shown here is derived from an EMBL/GenBank/DDBJ whole genome shotgun (WGS) entry which is preliminary data.</text>
</comment>
<evidence type="ECO:0000256" key="7">
    <source>
        <dbReference type="SAM" id="Phobius"/>
    </source>
</evidence>
<dbReference type="Proteomes" id="UP001139333">
    <property type="component" value="Unassembled WGS sequence"/>
</dbReference>
<protein>
    <submittedName>
        <fullName evidence="8">FUSC family protein</fullName>
    </submittedName>
</protein>
<dbReference type="AlphaFoldDB" id="A0A9X2CIA5"/>
<feature type="transmembrane region" description="Helical" evidence="7">
    <location>
        <begin position="390"/>
        <end position="408"/>
    </location>
</feature>
<proteinExistence type="predicted"/>
<keyword evidence="3" id="KW-1003">Cell membrane</keyword>
<feature type="transmembrane region" description="Helical" evidence="7">
    <location>
        <begin position="81"/>
        <end position="97"/>
    </location>
</feature>
<dbReference type="RefSeq" id="WP_248995514.1">
    <property type="nucleotide sequence ID" value="NZ_JAKIKP010000005.1"/>
</dbReference>
<evidence type="ECO:0000256" key="2">
    <source>
        <dbReference type="ARBA" id="ARBA00022448"/>
    </source>
</evidence>
<organism evidence="8 9">
    <name type="scientific">Shewanella gaetbuli</name>
    <dbReference type="NCBI Taxonomy" id="220752"/>
    <lineage>
        <taxon>Bacteria</taxon>
        <taxon>Pseudomonadati</taxon>
        <taxon>Pseudomonadota</taxon>
        <taxon>Gammaproteobacteria</taxon>
        <taxon>Alteromonadales</taxon>
        <taxon>Shewanellaceae</taxon>
        <taxon>Shewanella</taxon>
    </lineage>
</organism>
<evidence type="ECO:0000256" key="6">
    <source>
        <dbReference type="ARBA" id="ARBA00023136"/>
    </source>
</evidence>
<feature type="transmembrane region" description="Helical" evidence="7">
    <location>
        <begin position="365"/>
        <end position="384"/>
    </location>
</feature>
<evidence type="ECO:0000256" key="4">
    <source>
        <dbReference type="ARBA" id="ARBA00022692"/>
    </source>
</evidence>
<feature type="transmembrane region" description="Helical" evidence="7">
    <location>
        <begin position="32"/>
        <end position="51"/>
    </location>
</feature>
<reference evidence="8" key="1">
    <citation type="submission" date="2022-01" db="EMBL/GenBank/DDBJ databases">
        <title>Whole genome-based taxonomy of the Shewanellaceae.</title>
        <authorList>
            <person name="Martin-Rodriguez A.J."/>
        </authorList>
    </citation>
    <scope>NUCLEOTIDE SEQUENCE</scope>
    <source>
        <strain evidence="8">DSM 16422</strain>
    </source>
</reference>